<dbReference type="InterPro" id="IPR036465">
    <property type="entry name" value="vWFA_dom_sf"/>
</dbReference>
<feature type="compositionally biased region" description="Basic and acidic residues" evidence="1">
    <location>
        <begin position="140"/>
        <end position="150"/>
    </location>
</feature>
<feature type="domain" description="VWFA" evidence="2">
    <location>
        <begin position="160"/>
        <end position="340"/>
    </location>
</feature>
<proteinExistence type="predicted"/>
<dbReference type="SMART" id="SM00327">
    <property type="entry name" value="VWA"/>
    <property type="match status" value="1"/>
</dbReference>
<dbReference type="Pfam" id="PF13768">
    <property type="entry name" value="VWA_3"/>
    <property type="match status" value="1"/>
</dbReference>
<reference evidence="3" key="1">
    <citation type="submission" date="2023-07" db="EMBL/GenBank/DDBJ databases">
        <authorList>
            <consortium name="AG Swart"/>
            <person name="Singh M."/>
            <person name="Singh A."/>
            <person name="Seah K."/>
            <person name="Emmerich C."/>
        </authorList>
    </citation>
    <scope>NUCLEOTIDE SEQUENCE</scope>
    <source>
        <strain evidence="3">DP1</strain>
    </source>
</reference>
<keyword evidence="4" id="KW-1185">Reference proteome</keyword>
<dbReference type="PROSITE" id="PS50234">
    <property type="entry name" value="VWFA"/>
    <property type="match status" value="1"/>
</dbReference>
<organism evidence="3 4">
    <name type="scientific">Euplotes crassus</name>
    <dbReference type="NCBI Taxonomy" id="5936"/>
    <lineage>
        <taxon>Eukaryota</taxon>
        <taxon>Sar</taxon>
        <taxon>Alveolata</taxon>
        <taxon>Ciliophora</taxon>
        <taxon>Intramacronucleata</taxon>
        <taxon>Spirotrichea</taxon>
        <taxon>Hypotrichia</taxon>
        <taxon>Euplotida</taxon>
        <taxon>Euplotidae</taxon>
        <taxon>Moneuplotes</taxon>
    </lineage>
</organism>
<dbReference type="AlphaFoldDB" id="A0AAD1XMF4"/>
<protein>
    <recommendedName>
        <fullName evidence="2">VWFA domain-containing protein</fullName>
    </recommendedName>
</protein>
<feature type="region of interest" description="Disordered" evidence="1">
    <location>
        <begin position="130"/>
        <end position="151"/>
    </location>
</feature>
<dbReference type="SUPFAM" id="SSF53300">
    <property type="entry name" value="vWA-like"/>
    <property type="match status" value="1"/>
</dbReference>
<dbReference type="PANTHER" id="PTHR45737">
    <property type="entry name" value="VON WILLEBRAND FACTOR A DOMAIN-CONTAINING PROTEIN 5A"/>
    <property type="match status" value="1"/>
</dbReference>
<feature type="compositionally biased region" description="Acidic residues" evidence="1">
    <location>
        <begin position="130"/>
        <end position="139"/>
    </location>
</feature>
<accession>A0AAD1XMF4</accession>
<dbReference type="PANTHER" id="PTHR45737:SF6">
    <property type="entry name" value="VON WILLEBRAND FACTOR A DOMAIN-CONTAINING PROTEIN 5A"/>
    <property type="match status" value="1"/>
</dbReference>
<evidence type="ECO:0000259" key="2">
    <source>
        <dbReference type="PROSITE" id="PS50234"/>
    </source>
</evidence>
<sequence length="736" mass="81968">MAVKCDITKHGFYSFIFPMNFIPGIITSSSGKNNMKRNIPGEFSANIVVEASSTISDLSVSHSEMVHKQDDSGNRVTIALEESSSISSKDIVVSFSTPEIRKPQITLQTSDKHPDEVLAHITCIPRISDEEEVAEEEVPSEDHEAAKTSGEDEFDIASGEFIFVVDRSGSMGGERIEIAKDALKLFIQSLPSVSKFNIVGFGTRLDIMYPESVPYSKQNIDDALAKIEMMRADLGGTNLSEPLDEIYDMATDYKYPRSIFVLTDGKIFDTEQVMKKVRSHNNFGRVHSFGIGGEASKYLVNELAKAGLGTSTLIEDNDPNTKAKVIAALNQAARPALTNIQMNWGRNSEAVKFEVPREPIFGFIYEEEILDVYAVLNKAELAHEEVTLSFFNTFDQETEEIIFDVNPDEIIDNGNNDVGFKLAARDNMAHYERLKTQKVYEADNSSIQKEVTALSLKYSVLSEHTAFFGKIKNKAKSGEELKTIEIPIKKMEQNNFYRGYGALRSVGAPMTLSNRSSPGFFNKIGSAIGGMFGAGSGEEKCMMSKGAPRSKAKRMARKRCKIEMNCVKMCAAPKASKKVSIDSSDSSGSDNDVMEKCLKSSDSNFLRKEMNKEFRSSKQKSKKSKNNELMAYTPAKNLEGYEKLIQFQDPDGHFTDLSSEYSHLLANSPPEDLESLVKNDSMIDEIWTTILAVLILETHFKSSKGEWVMIAKKARSFLKKSLQKGSDIDQYRSYIS</sequence>
<evidence type="ECO:0000256" key="1">
    <source>
        <dbReference type="SAM" id="MobiDB-lite"/>
    </source>
</evidence>
<dbReference type="EMBL" id="CAMPGE010017038">
    <property type="protein sequence ID" value="CAI2375551.1"/>
    <property type="molecule type" value="Genomic_DNA"/>
</dbReference>
<comment type="caution">
    <text evidence="3">The sequence shown here is derived from an EMBL/GenBank/DDBJ whole genome shotgun (WGS) entry which is preliminary data.</text>
</comment>
<name>A0AAD1XMF4_EUPCR</name>
<dbReference type="Gene3D" id="3.40.50.410">
    <property type="entry name" value="von Willebrand factor, type A domain"/>
    <property type="match status" value="1"/>
</dbReference>
<gene>
    <name evidence="3" type="ORF">ECRASSUSDP1_LOCUS16913</name>
</gene>
<evidence type="ECO:0000313" key="4">
    <source>
        <dbReference type="Proteomes" id="UP001295684"/>
    </source>
</evidence>
<evidence type="ECO:0000313" key="3">
    <source>
        <dbReference type="EMBL" id="CAI2375551.1"/>
    </source>
</evidence>
<dbReference type="InterPro" id="IPR002035">
    <property type="entry name" value="VWF_A"/>
</dbReference>
<dbReference type="Proteomes" id="UP001295684">
    <property type="component" value="Unassembled WGS sequence"/>
</dbReference>